<gene>
    <name evidence="1" type="ORF">WG622_12750</name>
</gene>
<evidence type="ECO:0000313" key="1">
    <source>
        <dbReference type="EMBL" id="MEJ5219117.1"/>
    </source>
</evidence>
<sequence>MKEEAMSQNCKLRSDEFSWQGICSEEPRFFIRRLKSIEEQVFTDLLYGDLSQDAFAELLTEFLMQTPLLKPGTLVLKAIASNDDGKTKIVQTFDKVVEAFEIALASFNFSIQNSHLNPDRSYFDAILLIQKD</sequence>
<organism evidence="1 2">
    <name type="scientific">Cognatishimia coralii</name>
    <dbReference type="NCBI Taxonomy" id="3083254"/>
    <lineage>
        <taxon>Bacteria</taxon>
        <taxon>Pseudomonadati</taxon>
        <taxon>Pseudomonadota</taxon>
        <taxon>Alphaproteobacteria</taxon>
        <taxon>Rhodobacterales</taxon>
        <taxon>Paracoccaceae</taxon>
        <taxon>Cognatishimia</taxon>
    </lineage>
</organism>
<accession>A0ABU8QI76</accession>
<dbReference type="EMBL" id="JBBGAZ010000006">
    <property type="protein sequence ID" value="MEJ5219117.1"/>
    <property type="molecule type" value="Genomic_DNA"/>
</dbReference>
<dbReference type="Proteomes" id="UP001368270">
    <property type="component" value="Unassembled WGS sequence"/>
</dbReference>
<name>A0ABU8QI76_9RHOB</name>
<protein>
    <submittedName>
        <fullName evidence="1">Uncharacterized protein</fullName>
    </submittedName>
</protein>
<keyword evidence="2" id="KW-1185">Reference proteome</keyword>
<comment type="caution">
    <text evidence="1">The sequence shown here is derived from an EMBL/GenBank/DDBJ whole genome shotgun (WGS) entry which is preliminary data.</text>
</comment>
<proteinExistence type="predicted"/>
<dbReference type="RefSeq" id="WP_339403938.1">
    <property type="nucleotide sequence ID" value="NZ_JBBGAZ010000006.1"/>
</dbReference>
<reference evidence="1 2" key="1">
    <citation type="submission" date="2024-03" db="EMBL/GenBank/DDBJ databases">
        <title>Cognatishimia coralii sp. nov., a marine bacterium isolated from coral surrounding seawater.</title>
        <authorList>
            <person name="Liu X."/>
            <person name="Liu S."/>
            <person name="Sun H."/>
            <person name="Zhang Y."/>
        </authorList>
    </citation>
    <scope>NUCLEOTIDE SEQUENCE [LARGE SCALE GENOMIC DNA]</scope>
    <source>
        <strain evidence="1 2">D5M38</strain>
    </source>
</reference>
<evidence type="ECO:0000313" key="2">
    <source>
        <dbReference type="Proteomes" id="UP001368270"/>
    </source>
</evidence>